<dbReference type="InterPro" id="IPR037066">
    <property type="entry name" value="Plug_dom_sf"/>
</dbReference>
<evidence type="ECO:0000313" key="16">
    <source>
        <dbReference type="Proteomes" id="UP001209257"/>
    </source>
</evidence>
<gene>
    <name evidence="15" type="ORF">OCL06_12255</name>
</gene>
<keyword evidence="8 9" id="KW-0998">Cell outer membrane</keyword>
<evidence type="ECO:0000313" key="15">
    <source>
        <dbReference type="EMBL" id="MCU7555360.1"/>
    </source>
</evidence>
<evidence type="ECO:0000256" key="5">
    <source>
        <dbReference type="ARBA" id="ARBA00022729"/>
    </source>
</evidence>
<dbReference type="Gene3D" id="2.170.130.10">
    <property type="entry name" value="TonB-dependent receptor, plug domain"/>
    <property type="match status" value="1"/>
</dbReference>
<dbReference type="Pfam" id="PF07715">
    <property type="entry name" value="Plug"/>
    <property type="match status" value="1"/>
</dbReference>
<reference evidence="16" key="1">
    <citation type="submission" date="2023-07" db="EMBL/GenBank/DDBJ databases">
        <title>Study on multiphase classification of strain Alteromonas salexigens isolated from the Yellow Sea.</title>
        <authorList>
            <person name="Sun L."/>
        </authorList>
    </citation>
    <scope>NUCLEOTIDE SEQUENCE [LARGE SCALE GENOMIC DNA]</scope>
    <source>
        <strain evidence="16">ASW11-19</strain>
    </source>
</reference>
<sequence>MTKTSMFTSRGRLTAVAAIISASLSTPALADETSVERVSIIGNQQKIDQAAGAVDVIGELQLEQFQFDDINRILSQVPGVNIRQEDGYGLRPNIGFRGVTPERSKKINIMEDGVLIGPAPYSAPAAYYFPMASRMTAVEVTKGPSTIQYGPNTVAGAINMVSRGIPADSEGAVDVAAGTDGYYKGHAHYGNTNGQFGYLLEAITLGADGFKELDNGDDTGFDKTDLLAKFNYRFSVGETSQLVELKVSRSDETSNETYLGLTDADFAATPYRRYAASQLDKFEAEHSQVQLTHLLETDQLRVTTRLYRNDFERDWFKIDNFTSSQGGQVPSLLEILTRPEDETNQRYYQVLTGQRDSTSQEILQLNSNDREFFSQGVQIDVDGDVTLFGLQHEIATGIRFHEDEIQRNHTATNYFMRSGSLTPTGEDTRATTTNTENTEAISVYLQDTITLGDLRLTAGIRGELIDGYYQNRTPGFEQDFQHKTTRIWLPSVSGYYALNREHGVFAGVHKGFVPTSPIQDASIDVEESINYEAGWRYINNGTRVEVTTFYSDYSNLIESCSLSSGCATDLTFAAGEVDVYGLETSWHTSYRLTNGWSMPITVNYTRTESEFNNSFYSSFAQWGFVNEGDSVPYLANNVGSLSIGLQGNRWDVYLLANYVSDMPEAAQTALTGDSRDSTLAGVRTDAMFTLDMSASYRFPDWGKVYLKLDNVTEEEDIVSRRPYGARPGKPRQVQLGYQYQF</sequence>
<feature type="chain" id="PRO_5046232041" evidence="12">
    <location>
        <begin position="31"/>
        <end position="741"/>
    </location>
</feature>
<feature type="signal peptide" evidence="12">
    <location>
        <begin position="1"/>
        <end position="30"/>
    </location>
</feature>
<dbReference type="PANTHER" id="PTHR30442:SF0">
    <property type="entry name" value="FE(3+) DICITRATE TRANSPORT PROTEIN FECA"/>
    <property type="match status" value="1"/>
</dbReference>
<keyword evidence="7 9" id="KW-0472">Membrane</keyword>
<dbReference type="PROSITE" id="PS01156">
    <property type="entry name" value="TONB_DEPENDENT_REC_2"/>
    <property type="match status" value="1"/>
</dbReference>
<keyword evidence="5 12" id="KW-0732">Signal</keyword>
<keyword evidence="6 11" id="KW-0798">TonB box</keyword>
<keyword evidence="4 9" id="KW-0812">Transmembrane</keyword>
<dbReference type="SUPFAM" id="SSF56935">
    <property type="entry name" value="Porins"/>
    <property type="match status" value="1"/>
</dbReference>
<evidence type="ECO:0000256" key="6">
    <source>
        <dbReference type="ARBA" id="ARBA00023077"/>
    </source>
</evidence>
<evidence type="ECO:0000256" key="12">
    <source>
        <dbReference type="SAM" id="SignalP"/>
    </source>
</evidence>
<evidence type="ECO:0000256" key="1">
    <source>
        <dbReference type="ARBA" id="ARBA00004571"/>
    </source>
</evidence>
<comment type="caution">
    <text evidence="15">The sequence shown here is derived from an EMBL/GenBank/DDBJ whole genome shotgun (WGS) entry which is preliminary data.</text>
</comment>
<name>A0ABT2VQG7_9ALTE</name>
<evidence type="ECO:0000256" key="8">
    <source>
        <dbReference type="ARBA" id="ARBA00023237"/>
    </source>
</evidence>
<dbReference type="InterPro" id="IPR039426">
    <property type="entry name" value="TonB-dep_rcpt-like"/>
</dbReference>
<proteinExistence type="inferred from homology"/>
<dbReference type="InterPro" id="IPR000531">
    <property type="entry name" value="Beta-barrel_TonB"/>
</dbReference>
<dbReference type="PROSITE" id="PS52016">
    <property type="entry name" value="TONB_DEPENDENT_REC_3"/>
    <property type="match status" value="1"/>
</dbReference>
<keyword evidence="16" id="KW-1185">Reference proteome</keyword>
<evidence type="ECO:0000256" key="7">
    <source>
        <dbReference type="ARBA" id="ARBA00023136"/>
    </source>
</evidence>
<dbReference type="InterPro" id="IPR010917">
    <property type="entry name" value="TonB_rcpt_CS"/>
</dbReference>
<feature type="domain" description="TonB-dependent receptor plug" evidence="14">
    <location>
        <begin position="48"/>
        <end position="157"/>
    </location>
</feature>
<evidence type="ECO:0000256" key="10">
    <source>
        <dbReference type="PROSITE-ProRule" id="PRU10144"/>
    </source>
</evidence>
<dbReference type="InterPro" id="IPR012910">
    <property type="entry name" value="Plug_dom"/>
</dbReference>
<evidence type="ECO:0000256" key="11">
    <source>
        <dbReference type="RuleBase" id="RU003357"/>
    </source>
</evidence>
<keyword evidence="2 9" id="KW-0813">Transport</keyword>
<evidence type="ECO:0000256" key="4">
    <source>
        <dbReference type="ARBA" id="ARBA00022692"/>
    </source>
</evidence>
<evidence type="ECO:0000259" key="13">
    <source>
        <dbReference type="Pfam" id="PF00593"/>
    </source>
</evidence>
<protein>
    <submittedName>
        <fullName evidence="15">TonB-dependent receptor</fullName>
    </submittedName>
</protein>
<accession>A0ABT2VQG7</accession>
<comment type="similarity">
    <text evidence="9 11">Belongs to the TonB-dependent receptor family.</text>
</comment>
<dbReference type="InterPro" id="IPR036942">
    <property type="entry name" value="Beta-barrel_TonB_sf"/>
</dbReference>
<dbReference type="Gene3D" id="2.40.170.20">
    <property type="entry name" value="TonB-dependent receptor, beta-barrel domain"/>
    <property type="match status" value="1"/>
</dbReference>
<comment type="subcellular location">
    <subcellularLocation>
        <location evidence="1 9">Cell outer membrane</location>
        <topology evidence="1 9">Multi-pass membrane protein</topology>
    </subcellularLocation>
</comment>
<dbReference type="Pfam" id="PF00593">
    <property type="entry name" value="TonB_dep_Rec_b-barrel"/>
    <property type="match status" value="1"/>
</dbReference>
<dbReference type="Proteomes" id="UP001209257">
    <property type="component" value="Unassembled WGS sequence"/>
</dbReference>
<dbReference type="RefSeq" id="WP_262994965.1">
    <property type="nucleotide sequence ID" value="NZ_JAOTJC010000011.1"/>
</dbReference>
<feature type="short sequence motif" description="TonB C-terminal box" evidence="10">
    <location>
        <begin position="724"/>
        <end position="741"/>
    </location>
</feature>
<keyword evidence="15" id="KW-0675">Receptor</keyword>
<dbReference type="PANTHER" id="PTHR30442">
    <property type="entry name" value="IRON III DICITRATE TRANSPORT PROTEIN FECA"/>
    <property type="match status" value="1"/>
</dbReference>
<feature type="domain" description="TonB-dependent receptor-like beta-barrel" evidence="13">
    <location>
        <begin position="265"/>
        <end position="711"/>
    </location>
</feature>
<evidence type="ECO:0000259" key="14">
    <source>
        <dbReference type="Pfam" id="PF07715"/>
    </source>
</evidence>
<dbReference type="EMBL" id="JAOTJC010000011">
    <property type="protein sequence ID" value="MCU7555360.1"/>
    <property type="molecule type" value="Genomic_DNA"/>
</dbReference>
<evidence type="ECO:0000256" key="9">
    <source>
        <dbReference type="PROSITE-ProRule" id="PRU01360"/>
    </source>
</evidence>
<evidence type="ECO:0000256" key="3">
    <source>
        <dbReference type="ARBA" id="ARBA00022452"/>
    </source>
</evidence>
<organism evidence="15 16">
    <name type="scientific">Alteromonas salexigens</name>
    <dbReference type="NCBI Taxonomy" id="2982530"/>
    <lineage>
        <taxon>Bacteria</taxon>
        <taxon>Pseudomonadati</taxon>
        <taxon>Pseudomonadota</taxon>
        <taxon>Gammaproteobacteria</taxon>
        <taxon>Alteromonadales</taxon>
        <taxon>Alteromonadaceae</taxon>
        <taxon>Alteromonas/Salinimonas group</taxon>
        <taxon>Alteromonas</taxon>
    </lineage>
</organism>
<evidence type="ECO:0000256" key="2">
    <source>
        <dbReference type="ARBA" id="ARBA00022448"/>
    </source>
</evidence>
<keyword evidence="3 9" id="KW-1134">Transmembrane beta strand</keyword>